<keyword evidence="2" id="KW-1185">Reference proteome</keyword>
<gene>
    <name evidence="1" type="ORF">GA0071312_0899</name>
</gene>
<name>A0ABY0K6M7_9HYPH</name>
<sequence length="100" mass="11242">MHPKIAARRKEVSLRPIQQIDARLEKALVDSDHHLARIESRTSGRQTFTREREFCQHARVLLKSTTPDTEAGADARANIIVGLTQMRNMLQVIARDAGVA</sequence>
<reference evidence="1 2" key="1">
    <citation type="submission" date="2016-08" db="EMBL/GenBank/DDBJ databases">
        <authorList>
            <person name="Varghese N."/>
            <person name="Submissions Spin"/>
        </authorList>
    </citation>
    <scope>NUCLEOTIDE SEQUENCE [LARGE SCALE GENOMIC DNA]</scope>
    <source>
        <strain evidence="1 2">HL-109</strain>
    </source>
</reference>
<protein>
    <submittedName>
        <fullName evidence="1">Uncharacterized protein</fullName>
    </submittedName>
</protein>
<proteinExistence type="predicted"/>
<comment type="caution">
    <text evidence="1">The sequence shown here is derived from an EMBL/GenBank/DDBJ whole genome shotgun (WGS) entry which is preliminary data.</text>
</comment>
<dbReference type="RefSeq" id="WP_074443761.1">
    <property type="nucleotide sequence ID" value="NZ_FMBM01000001.1"/>
</dbReference>
<accession>A0ABY0K6M7</accession>
<evidence type="ECO:0000313" key="2">
    <source>
        <dbReference type="Proteomes" id="UP000182800"/>
    </source>
</evidence>
<organism evidence="1 2">
    <name type="scientific">Saliniramus fredricksonii</name>
    <dbReference type="NCBI Taxonomy" id="1653334"/>
    <lineage>
        <taxon>Bacteria</taxon>
        <taxon>Pseudomonadati</taxon>
        <taxon>Pseudomonadota</taxon>
        <taxon>Alphaproteobacteria</taxon>
        <taxon>Hyphomicrobiales</taxon>
        <taxon>Salinarimonadaceae</taxon>
        <taxon>Saliniramus</taxon>
    </lineage>
</organism>
<dbReference type="EMBL" id="FMBM01000001">
    <property type="protein sequence ID" value="SCC79471.1"/>
    <property type="molecule type" value="Genomic_DNA"/>
</dbReference>
<dbReference type="Proteomes" id="UP000182800">
    <property type="component" value="Unassembled WGS sequence"/>
</dbReference>
<evidence type="ECO:0000313" key="1">
    <source>
        <dbReference type="EMBL" id="SCC79471.1"/>
    </source>
</evidence>